<keyword evidence="6" id="KW-1185">Reference proteome</keyword>
<dbReference type="Proteomes" id="UP000077317">
    <property type="component" value="Chromosome"/>
</dbReference>
<feature type="domain" description="Fido" evidence="4">
    <location>
        <begin position="109"/>
        <end position="276"/>
    </location>
</feature>
<evidence type="ECO:0000259" key="4">
    <source>
        <dbReference type="PROSITE" id="PS51459"/>
    </source>
</evidence>
<dbReference type="OrthoDB" id="9813719at2"/>
<reference evidence="6" key="2">
    <citation type="submission" date="2016-03" db="EMBL/GenBank/DDBJ databases">
        <title>Streptococcus antelopensis sp. nov., isolated from the feces of the Tibetan antelope (Pantholops hodgsonii) in Hoh Xil National Nature Reserve, Qinghai, China.</title>
        <authorList>
            <person name="Bai X."/>
        </authorList>
    </citation>
    <scope>NUCLEOTIDE SEQUENCE [LARGE SCALE GENOMIC DNA]</scope>
    <source>
        <strain evidence="6">TA 26</strain>
    </source>
</reference>
<feature type="binding site" evidence="1">
    <location>
        <position position="253"/>
    </location>
    <ligand>
        <name>ATP</name>
        <dbReference type="ChEBI" id="CHEBI:30616"/>
    </ligand>
</feature>
<dbReference type="EMBL" id="CP014699">
    <property type="protein sequence ID" value="AND80112.1"/>
    <property type="molecule type" value="Genomic_DNA"/>
</dbReference>
<evidence type="ECO:0000256" key="1">
    <source>
        <dbReference type="PIRSR" id="PIRSR038925-1"/>
    </source>
</evidence>
<dbReference type="InterPro" id="IPR036597">
    <property type="entry name" value="Fido-like_dom_sf"/>
</dbReference>
<dbReference type="InterPro" id="IPR025758">
    <property type="entry name" value="Fic/DOC_N"/>
</dbReference>
<protein>
    <submittedName>
        <fullName evidence="5">Fic/DOC family protein</fullName>
    </submittedName>
</protein>
<feature type="binding site" evidence="1">
    <location>
        <position position="211"/>
    </location>
    <ligand>
        <name>ATP</name>
        <dbReference type="ChEBI" id="CHEBI:30616"/>
    </ligand>
</feature>
<accession>A0A172Q9K4</accession>
<dbReference type="SUPFAM" id="SSF140931">
    <property type="entry name" value="Fic-like"/>
    <property type="match status" value="1"/>
</dbReference>
<name>A0A172Q9K4_9STRE</name>
<dbReference type="InterPro" id="IPR026287">
    <property type="entry name" value="SoFic-like"/>
</dbReference>
<reference evidence="5 6" key="1">
    <citation type="journal article" date="2016" name="Int. J. Syst. Evol. Microbiol.">
        <title>Streptococcuspantholopis sp. nov., isolated from faeces of the Tibetan antelope (Pantholops hodgsonii).</title>
        <authorList>
            <person name="Bai X."/>
            <person name="Xiong Y."/>
            <person name="Lu S."/>
            <person name="Jin D."/>
            <person name="Lai X."/>
            <person name="Yang J."/>
            <person name="Niu L."/>
            <person name="Hu S."/>
            <person name="Meng X."/>
            <person name="Pu J."/>
            <person name="Ye C."/>
            <person name="Xu J."/>
        </authorList>
    </citation>
    <scope>NUCLEOTIDE SEQUENCE [LARGE SCALE GENOMIC DNA]</scope>
    <source>
        <strain evidence="5 6">TA 26</strain>
    </source>
</reference>
<dbReference type="InterPro" id="IPR003812">
    <property type="entry name" value="Fido"/>
</dbReference>
<organism evidence="5 6">
    <name type="scientific">Streptococcus pantholopis</name>
    <dbReference type="NCBI Taxonomy" id="1811193"/>
    <lineage>
        <taxon>Bacteria</taxon>
        <taxon>Bacillati</taxon>
        <taxon>Bacillota</taxon>
        <taxon>Bacilli</taxon>
        <taxon>Lactobacillales</taxon>
        <taxon>Streptococcaceae</taxon>
        <taxon>Streptococcus</taxon>
    </lineage>
</organism>
<feature type="binding site" evidence="1">
    <location>
        <position position="64"/>
    </location>
    <ligand>
        <name>ATP</name>
        <dbReference type="ChEBI" id="CHEBI:30616"/>
    </ligand>
</feature>
<keyword evidence="1" id="KW-0547">Nucleotide-binding</keyword>
<dbReference type="KEGG" id="spat:A0O21_08925"/>
<sequence>MAVKGVNKLPVKMNEKDALSLYKRLAEVNKTLGKLDAVLLSSVVNTSILSLLSYNESVQSTRIEGTQVTFHEIMESSRSGAKNWQQREVLNYKQAIDEGFTSIRDGDVISTRLLKKLHKILMSDEARGTTADGGEFRKVQNFIGPDNKIENASYIPISANEIADYMTNLEFFANGEPHRSLKIDEGNEYINYNSDALLRIAVVHAQFESIHPFLDGNGRLGRILIALMAVKEKLLDYPVFFVSEELEKERIRYYNALNAVRGDTPDWNPWLTLFLNASEQMAINILKKIGNADKHARNGLEVCKTQAQKDVWLSTFNLPVATPKQLAELTGHHPATVKKSLEYLVEKKLLDKDNAAKRNIPYYNYDLIRVISSS</sequence>
<evidence type="ECO:0000313" key="6">
    <source>
        <dbReference type="Proteomes" id="UP000077317"/>
    </source>
</evidence>
<proteinExistence type="predicted"/>
<dbReference type="RefSeq" id="WP_067064409.1">
    <property type="nucleotide sequence ID" value="NZ_CP014699.1"/>
</dbReference>
<dbReference type="Pfam" id="PF13784">
    <property type="entry name" value="Fic_N"/>
    <property type="match status" value="1"/>
</dbReference>
<feature type="active site" evidence="2">
    <location>
        <position position="211"/>
    </location>
</feature>
<evidence type="ECO:0000313" key="5">
    <source>
        <dbReference type="EMBL" id="AND80112.1"/>
    </source>
</evidence>
<dbReference type="PANTHER" id="PTHR13504:SF38">
    <property type="entry name" value="FIDO DOMAIN-CONTAINING PROTEIN"/>
    <property type="match status" value="1"/>
</dbReference>
<evidence type="ECO:0000256" key="2">
    <source>
        <dbReference type="PIRSR" id="PIRSR640198-1"/>
    </source>
</evidence>
<feature type="binding site" evidence="3">
    <location>
        <begin position="253"/>
        <end position="254"/>
    </location>
    <ligand>
        <name>ATP</name>
        <dbReference type="ChEBI" id="CHEBI:30616"/>
    </ligand>
</feature>
<evidence type="ECO:0000256" key="3">
    <source>
        <dbReference type="PIRSR" id="PIRSR640198-2"/>
    </source>
</evidence>
<feature type="binding site" evidence="1">
    <location>
        <begin position="216"/>
        <end position="222"/>
    </location>
    <ligand>
        <name>ATP</name>
        <dbReference type="ChEBI" id="CHEBI:30616"/>
    </ligand>
</feature>
<dbReference type="Gene3D" id="1.10.3290.10">
    <property type="entry name" value="Fido-like domain"/>
    <property type="match status" value="1"/>
</dbReference>
<keyword evidence="1" id="KW-0067">ATP-binding</keyword>
<dbReference type="InterPro" id="IPR040198">
    <property type="entry name" value="Fido_containing"/>
</dbReference>
<dbReference type="PROSITE" id="PS51459">
    <property type="entry name" value="FIDO"/>
    <property type="match status" value="1"/>
</dbReference>
<dbReference type="GO" id="GO:0005524">
    <property type="term" value="F:ATP binding"/>
    <property type="evidence" value="ECO:0007669"/>
    <property type="project" value="UniProtKB-KW"/>
</dbReference>
<gene>
    <name evidence="5" type="ORF">A0O21_08925</name>
</gene>
<dbReference type="STRING" id="1811193.A0O21_08925"/>
<dbReference type="PIRSF" id="PIRSF038925">
    <property type="entry name" value="AMP-prot_trans"/>
    <property type="match status" value="1"/>
</dbReference>
<dbReference type="AlphaFoldDB" id="A0A172Q9K4"/>
<dbReference type="PANTHER" id="PTHR13504">
    <property type="entry name" value="FIDO DOMAIN-CONTAINING PROTEIN DDB_G0283145"/>
    <property type="match status" value="1"/>
</dbReference>
<dbReference type="Pfam" id="PF02661">
    <property type="entry name" value="Fic"/>
    <property type="match status" value="1"/>
</dbReference>
<feature type="binding site" evidence="3">
    <location>
        <begin position="215"/>
        <end position="222"/>
    </location>
    <ligand>
        <name>ATP</name>
        <dbReference type="ChEBI" id="CHEBI:30616"/>
    </ligand>
</feature>